<dbReference type="InterPro" id="IPR032770">
    <property type="entry name" value="DUF4537"/>
</dbReference>
<dbReference type="Gene3D" id="2.30.30.140">
    <property type="match status" value="1"/>
</dbReference>
<proteinExistence type="predicted"/>
<dbReference type="InParanoid" id="A0A6J0U658"/>
<reference evidence="4" key="1">
    <citation type="submission" date="2025-08" db="UniProtKB">
        <authorList>
            <consortium name="RefSeq"/>
        </authorList>
    </citation>
    <scope>IDENTIFICATION</scope>
</reference>
<protein>
    <recommendedName>
        <fullName evidence="2">DUF4537 domain-containing protein</fullName>
    </recommendedName>
</protein>
<dbReference type="GeneID" id="110082698"/>
<dbReference type="Proteomes" id="UP001652642">
    <property type="component" value="Chromosome 5"/>
</dbReference>
<dbReference type="PANTHER" id="PTHR14343">
    <property type="entry name" value="VWFA DOMAIN-CONTAINING PROTEIN"/>
    <property type="match status" value="1"/>
</dbReference>
<evidence type="ECO:0000259" key="2">
    <source>
        <dbReference type="Pfam" id="PF15057"/>
    </source>
</evidence>
<evidence type="ECO:0000313" key="3">
    <source>
        <dbReference type="Proteomes" id="UP001652642"/>
    </source>
</evidence>
<feature type="domain" description="DUF4537" evidence="2">
    <location>
        <begin position="255"/>
        <end position="379"/>
    </location>
</feature>
<accession>A0A6J0U658</accession>
<dbReference type="Pfam" id="PF15057">
    <property type="entry name" value="DUF4537"/>
    <property type="match status" value="1"/>
</dbReference>
<keyword evidence="3" id="KW-1185">Reference proteome</keyword>
<organism evidence="3 4">
    <name type="scientific">Pogona vitticeps</name>
    <name type="common">central bearded dragon</name>
    <dbReference type="NCBI Taxonomy" id="103695"/>
    <lineage>
        <taxon>Eukaryota</taxon>
        <taxon>Metazoa</taxon>
        <taxon>Chordata</taxon>
        <taxon>Craniata</taxon>
        <taxon>Vertebrata</taxon>
        <taxon>Euteleostomi</taxon>
        <taxon>Lepidosauria</taxon>
        <taxon>Squamata</taxon>
        <taxon>Bifurcata</taxon>
        <taxon>Unidentata</taxon>
        <taxon>Episquamata</taxon>
        <taxon>Toxicofera</taxon>
        <taxon>Iguania</taxon>
        <taxon>Acrodonta</taxon>
        <taxon>Agamidae</taxon>
        <taxon>Amphibolurinae</taxon>
        <taxon>Pogona</taxon>
    </lineage>
</organism>
<gene>
    <name evidence="4" type="primary">LOC110082698</name>
</gene>
<evidence type="ECO:0000256" key="1">
    <source>
        <dbReference type="SAM" id="MobiDB-lite"/>
    </source>
</evidence>
<dbReference type="AlphaFoldDB" id="A0A6J0U658"/>
<name>A0A6J0U658_9SAUR</name>
<sequence>MYYFYPGTLPVANIYERNVVFVLFVSENSPSDLSILKEVLIKTLYSLASKLLDSMFNIVSCTRKAYKWQNGMVKCSLTSVIEATAWIRALQINRGASALSPLVAPLEDPISQAVYLFTSGLPMCTVEEICRRLKETERAHPMHVVYLVGSREESKSDSQKILEKVAKESGGSFQPLHLNSDVSSDENNSGCVASNIHSDCVSKQHCIHSLDSHHITQFPVGAWSMDSPNKFLRGSIKEDLMDSSLMIHNLPKGIRVLARKETDGYYYLGHIVQKVKDSRECFLVKFERSQHSQKGKVQFQMQETPLYDVIDYEDARWQPLAPGDGVLAPWEKKVQRYGPGIILQVEEAASSHSGFKNSKVVVNFWNGRTKEISADVVARIPPPLKERIVLELQMPLAARQMLVEQNPDYPYIAPPGNRTPGPWKQNHLDWMHRHISGIQHVGTSCNSTRLAPCCFYMPSWESSQSLAFKIQLDDRTNPTKEELSKKIERQLSKEKLPISERKEGSSKLKTEKRSNL</sequence>
<evidence type="ECO:0000313" key="4">
    <source>
        <dbReference type="RefSeq" id="XP_020656147.2"/>
    </source>
</evidence>
<dbReference type="PANTHER" id="PTHR14343:SF4">
    <property type="entry name" value="DUF4537 DOMAIN-CONTAINING PROTEIN"/>
    <property type="match status" value="1"/>
</dbReference>
<dbReference type="OrthoDB" id="6241467at2759"/>
<dbReference type="KEGG" id="pvt:110082698"/>
<dbReference type="RefSeq" id="XP_020656147.2">
    <property type="nucleotide sequence ID" value="XM_020800488.2"/>
</dbReference>
<feature type="region of interest" description="Disordered" evidence="1">
    <location>
        <begin position="477"/>
        <end position="516"/>
    </location>
</feature>